<accession>A0ABX7FAB3</accession>
<evidence type="ECO:0000313" key="2">
    <source>
        <dbReference type="Proteomes" id="UP000596387"/>
    </source>
</evidence>
<dbReference type="Proteomes" id="UP000596387">
    <property type="component" value="Chromosome"/>
</dbReference>
<evidence type="ECO:0000313" key="1">
    <source>
        <dbReference type="EMBL" id="QRF66489.1"/>
    </source>
</evidence>
<keyword evidence="2" id="KW-1185">Reference proteome</keyword>
<protein>
    <submittedName>
        <fullName evidence="1">Uncharacterized protein</fullName>
    </submittedName>
</protein>
<name>A0ABX7FAB3_9RHOB</name>
<proteinExistence type="predicted"/>
<organism evidence="1 2">
    <name type="scientific">Ponticoccus alexandrii</name>
    <dbReference type="NCBI Taxonomy" id="1943633"/>
    <lineage>
        <taxon>Bacteria</taxon>
        <taxon>Pseudomonadati</taxon>
        <taxon>Pseudomonadota</taxon>
        <taxon>Alphaproteobacteria</taxon>
        <taxon>Rhodobacterales</taxon>
        <taxon>Roseobacteraceae</taxon>
        <taxon>Ponticoccus</taxon>
    </lineage>
</organism>
<gene>
    <name evidence="1" type="ORF">GQA70_09315</name>
</gene>
<dbReference type="EMBL" id="CP047166">
    <property type="protein sequence ID" value="QRF66489.1"/>
    <property type="molecule type" value="Genomic_DNA"/>
</dbReference>
<reference evidence="1 2" key="1">
    <citation type="submission" date="2019-12" db="EMBL/GenBank/DDBJ databases">
        <title>Complete Genome Sequence of a Quorum-Sensing Bacterium,Rhodobacteraceae bacterium C31, Isolated from a marine microalgae symbiotic bacteria.</title>
        <authorList>
            <person name="Zhang Y."/>
        </authorList>
    </citation>
    <scope>NUCLEOTIDE SEQUENCE [LARGE SCALE GENOMIC DNA]</scope>
    <source>
        <strain evidence="1 2">C31</strain>
    </source>
</reference>
<dbReference type="RefSeq" id="WP_023850734.1">
    <property type="nucleotide sequence ID" value="NZ_CP047166.1"/>
</dbReference>
<sequence length="96" mass="10093">MIRIDFIGVVEMGGVESDPLTVTLSATSATGQGGGTGSFDVPARFVGTVFAPGRSARLHLHDGQVIEMAVTSFDPWRGRARVEVPGPLPMAQARRA</sequence>